<dbReference type="Gene3D" id="3.30.870.10">
    <property type="entry name" value="Endonuclease Chain A"/>
    <property type="match status" value="1"/>
</dbReference>
<dbReference type="InterPro" id="IPR050874">
    <property type="entry name" value="Diverse_PLD-related"/>
</dbReference>
<sequence length="67" mass="7469">MVTDRTAYIGTSNWSGDYFVNTAGAALVVRQDRPAEGATVQEQLQEVFERDWSSAYSRPGHSCMIKL</sequence>
<reference evidence="1" key="1">
    <citation type="submission" date="2025-08" db="UniProtKB">
        <authorList>
            <consortium name="Ensembl"/>
        </authorList>
    </citation>
    <scope>IDENTIFICATION</scope>
</reference>
<dbReference type="Proteomes" id="UP000694523">
    <property type="component" value="Unplaced"/>
</dbReference>
<accession>A0A8C6WLT7</accession>
<protein>
    <recommendedName>
        <fullName evidence="3">PLD phosphodiesterase domain-containing protein</fullName>
    </recommendedName>
</protein>
<organism evidence="1 2">
    <name type="scientific">Neogobius melanostomus</name>
    <name type="common">round goby</name>
    <dbReference type="NCBI Taxonomy" id="47308"/>
    <lineage>
        <taxon>Eukaryota</taxon>
        <taxon>Metazoa</taxon>
        <taxon>Chordata</taxon>
        <taxon>Craniata</taxon>
        <taxon>Vertebrata</taxon>
        <taxon>Euteleostomi</taxon>
        <taxon>Actinopterygii</taxon>
        <taxon>Neopterygii</taxon>
        <taxon>Teleostei</taxon>
        <taxon>Neoteleostei</taxon>
        <taxon>Acanthomorphata</taxon>
        <taxon>Gobiaria</taxon>
        <taxon>Gobiiformes</taxon>
        <taxon>Gobioidei</taxon>
        <taxon>Gobiidae</taxon>
        <taxon>Benthophilinae</taxon>
        <taxon>Neogobiini</taxon>
        <taxon>Neogobius</taxon>
    </lineage>
</organism>
<dbReference type="AlphaFoldDB" id="A0A8C6WLT7"/>
<dbReference type="Ensembl" id="ENSNMLT00000018421.1">
    <property type="protein sequence ID" value="ENSNMLP00000016396.1"/>
    <property type="gene ID" value="ENSNMLG00000010857.1"/>
</dbReference>
<name>A0A8C6WLT7_9GOBI</name>
<evidence type="ECO:0000313" key="1">
    <source>
        <dbReference type="Ensembl" id="ENSNMLP00000016396.1"/>
    </source>
</evidence>
<evidence type="ECO:0000313" key="2">
    <source>
        <dbReference type="Proteomes" id="UP000694523"/>
    </source>
</evidence>
<dbReference type="PANTHER" id="PTHR10185">
    <property type="entry name" value="PHOSPHOLIPASE D - RELATED"/>
    <property type="match status" value="1"/>
</dbReference>
<reference evidence="1" key="2">
    <citation type="submission" date="2025-09" db="UniProtKB">
        <authorList>
            <consortium name="Ensembl"/>
        </authorList>
    </citation>
    <scope>IDENTIFICATION</scope>
</reference>
<proteinExistence type="predicted"/>
<dbReference type="SUPFAM" id="SSF56024">
    <property type="entry name" value="Phospholipase D/nuclease"/>
    <property type="match status" value="1"/>
</dbReference>
<evidence type="ECO:0008006" key="3">
    <source>
        <dbReference type="Google" id="ProtNLM"/>
    </source>
</evidence>
<dbReference type="PANTHER" id="PTHR10185:SF16">
    <property type="entry name" value="5'-3' EXONUCLEASE PLD3"/>
    <property type="match status" value="1"/>
</dbReference>
<keyword evidence="2" id="KW-1185">Reference proteome</keyword>